<reference evidence="1" key="1">
    <citation type="journal article" date="2014" name="Int. J. Syst. Evol. Microbiol.">
        <title>Complete genome sequence of Corynebacterium casei LMG S-19264T (=DSM 44701T), isolated from a smear-ripened cheese.</title>
        <authorList>
            <consortium name="US DOE Joint Genome Institute (JGI-PGF)"/>
            <person name="Walter F."/>
            <person name="Albersmeier A."/>
            <person name="Kalinowski J."/>
            <person name="Ruckert C."/>
        </authorList>
    </citation>
    <scope>NUCLEOTIDE SEQUENCE</scope>
    <source>
        <strain evidence="1">CCM 7897</strain>
    </source>
</reference>
<dbReference type="Proteomes" id="UP000606044">
    <property type="component" value="Unassembled WGS sequence"/>
</dbReference>
<reference evidence="1" key="2">
    <citation type="submission" date="2020-09" db="EMBL/GenBank/DDBJ databases">
        <authorList>
            <person name="Sun Q."/>
            <person name="Sedlacek I."/>
        </authorList>
    </citation>
    <scope>NUCLEOTIDE SEQUENCE</scope>
    <source>
        <strain evidence="1">CCM 7897</strain>
    </source>
</reference>
<organism evidence="1 2">
    <name type="scientific">Azorhizobium oxalatiphilum</name>
    <dbReference type="NCBI Taxonomy" id="980631"/>
    <lineage>
        <taxon>Bacteria</taxon>
        <taxon>Pseudomonadati</taxon>
        <taxon>Pseudomonadota</taxon>
        <taxon>Alphaproteobacteria</taxon>
        <taxon>Hyphomicrobiales</taxon>
        <taxon>Xanthobacteraceae</taxon>
        <taxon>Azorhizobium</taxon>
    </lineage>
</organism>
<evidence type="ECO:0000313" key="1">
    <source>
        <dbReference type="EMBL" id="GGF81375.1"/>
    </source>
</evidence>
<evidence type="ECO:0000313" key="2">
    <source>
        <dbReference type="Proteomes" id="UP000606044"/>
    </source>
</evidence>
<sequence>MQPDPDTPYGPMETVYRLEVELAADPRQVELTQALTQNPDRPHMGLAGRHGLYASDTWWDSVRSGRMPLETISGIIVRAYRAGQDNSGPPNTVEVETASGARETVGIHVNHRRDRRRFLPGRAVRIVYALDELKPLAAVACKETHCRIALTMAVTPEPAAAG</sequence>
<dbReference type="AlphaFoldDB" id="A0A917FIM6"/>
<accession>A0A917FIM6</accession>
<dbReference type="EMBL" id="BMCT01000008">
    <property type="protein sequence ID" value="GGF81375.1"/>
    <property type="molecule type" value="Genomic_DNA"/>
</dbReference>
<name>A0A917FIM6_9HYPH</name>
<dbReference type="RefSeq" id="WP_188583161.1">
    <property type="nucleotide sequence ID" value="NZ_BMCT01000008.1"/>
</dbReference>
<gene>
    <name evidence="1" type="ORF">GCM10007301_46880</name>
</gene>
<keyword evidence="2" id="KW-1185">Reference proteome</keyword>
<proteinExistence type="predicted"/>
<comment type="caution">
    <text evidence="1">The sequence shown here is derived from an EMBL/GenBank/DDBJ whole genome shotgun (WGS) entry which is preliminary data.</text>
</comment>
<protein>
    <submittedName>
        <fullName evidence="1">Uncharacterized protein</fullName>
    </submittedName>
</protein>